<dbReference type="InterPro" id="IPR011008">
    <property type="entry name" value="Dimeric_a/b-barrel"/>
</dbReference>
<evidence type="ECO:0000313" key="3">
    <source>
        <dbReference type="EMBL" id="SIR91249.1"/>
    </source>
</evidence>
<protein>
    <recommendedName>
        <fullName evidence="2">YCII-related domain-containing protein</fullName>
    </recommendedName>
</protein>
<dbReference type="Gene3D" id="3.30.70.1060">
    <property type="entry name" value="Dimeric alpha+beta barrel"/>
    <property type="match status" value="1"/>
</dbReference>
<name>A0A9X8RCM4_9BACI</name>
<proteinExistence type="inferred from homology"/>
<dbReference type="AlphaFoldDB" id="A0A9X8RCM4"/>
<comment type="similarity">
    <text evidence="1">Belongs to the YciI family.</text>
</comment>
<gene>
    <name evidence="3" type="ORF">SAMN05878482_10755</name>
</gene>
<organism evidence="3 4">
    <name type="scientific">Peribacillus simplex</name>
    <dbReference type="NCBI Taxonomy" id="1478"/>
    <lineage>
        <taxon>Bacteria</taxon>
        <taxon>Bacillati</taxon>
        <taxon>Bacillota</taxon>
        <taxon>Bacilli</taxon>
        <taxon>Bacillales</taxon>
        <taxon>Bacillaceae</taxon>
        <taxon>Peribacillus</taxon>
    </lineage>
</organism>
<dbReference type="SUPFAM" id="SSF54909">
    <property type="entry name" value="Dimeric alpha+beta barrel"/>
    <property type="match status" value="1"/>
</dbReference>
<dbReference type="InterPro" id="IPR005545">
    <property type="entry name" value="YCII"/>
</dbReference>
<dbReference type="Proteomes" id="UP000185829">
    <property type="component" value="Unassembled WGS sequence"/>
</dbReference>
<dbReference type="EMBL" id="FTMX01000007">
    <property type="protein sequence ID" value="SIR91249.1"/>
    <property type="molecule type" value="Genomic_DNA"/>
</dbReference>
<dbReference type="PANTHER" id="PTHR37828">
    <property type="entry name" value="GSR2449 PROTEIN"/>
    <property type="match status" value="1"/>
</dbReference>
<reference evidence="3 4" key="1">
    <citation type="submission" date="2017-01" db="EMBL/GenBank/DDBJ databases">
        <authorList>
            <person name="Varghese N."/>
            <person name="Submissions S."/>
        </authorList>
    </citation>
    <scope>NUCLEOTIDE SEQUENCE [LARGE SCALE GENOMIC DNA]</scope>
    <source>
        <strain evidence="3 4">RUG2-6</strain>
    </source>
</reference>
<dbReference type="PANTHER" id="PTHR37828:SF1">
    <property type="entry name" value="YCII-RELATED DOMAIN-CONTAINING PROTEIN"/>
    <property type="match status" value="1"/>
</dbReference>
<comment type="caution">
    <text evidence="3">The sequence shown here is derived from an EMBL/GenBank/DDBJ whole genome shotgun (WGS) entry which is preliminary data.</text>
</comment>
<sequence length="84" mass="9636">MAYYAAILHMIDAEKNIEVRPQHIEYLNELDRKGKIFARGPFADGSGGLVVYIADTFEEALSLAENDPHVVHKVRRLELKEWII</sequence>
<evidence type="ECO:0000313" key="4">
    <source>
        <dbReference type="Proteomes" id="UP000185829"/>
    </source>
</evidence>
<evidence type="ECO:0000259" key="2">
    <source>
        <dbReference type="Pfam" id="PF03795"/>
    </source>
</evidence>
<dbReference type="RefSeq" id="WP_076370765.1">
    <property type="nucleotide sequence ID" value="NZ_FTMX01000007.1"/>
</dbReference>
<accession>A0A9X8RCM4</accession>
<dbReference type="Pfam" id="PF03795">
    <property type="entry name" value="YCII"/>
    <property type="match status" value="1"/>
</dbReference>
<feature type="domain" description="YCII-related" evidence="2">
    <location>
        <begin position="11"/>
        <end position="82"/>
    </location>
</feature>
<evidence type="ECO:0000256" key="1">
    <source>
        <dbReference type="ARBA" id="ARBA00007689"/>
    </source>
</evidence>